<keyword evidence="4" id="KW-1185">Reference proteome</keyword>
<dbReference type="AlphaFoldDB" id="A0A839EU03"/>
<reference evidence="3 4" key="1">
    <citation type="submission" date="2020-07" db="EMBL/GenBank/DDBJ databases">
        <title>Genomic Encyclopedia of Type Strains, Phase IV (KMG-V): Genome sequencing to study the core and pangenomes of soil and plant-associated prokaryotes.</title>
        <authorList>
            <person name="Whitman W."/>
        </authorList>
    </citation>
    <scope>NUCLEOTIDE SEQUENCE [LARGE SCALE GENOMIC DNA]</scope>
    <source>
        <strain evidence="3 4">RH2WT43</strain>
    </source>
</reference>
<comment type="caution">
    <text evidence="3">The sequence shown here is derived from an EMBL/GenBank/DDBJ whole genome shotgun (WGS) entry which is preliminary data.</text>
</comment>
<gene>
    <name evidence="3" type="ORF">FHW12_000274</name>
</gene>
<dbReference type="InterPro" id="IPR025507">
    <property type="entry name" value="DUF4394"/>
</dbReference>
<sequence length="978" mass="99798">MKVLPYLGRVLPAAALTLLAAGVTAQPLPRTSMNKASAGHAFTLGTAPVKQPGGVAGGSCAPDGLCLAVTLALADPGDPNLCGTATDLAVDVGDEVDVCYTVTNQSATTLNYHTLVDDHVGQLLTNSNVVLAPGATYRYHRVIVASASPGHDNGTFTSTWTASDALAGYSANASAPYAFVDVSASGTALNLSDDGAAAVTMPFAFPFYGTASSDLCIGNNGGLYFGLSSCSAFPYNNTALPSSGLNNPAILPYWDDMLPNGTIYYATLGSAPNRQFVVEYKNKFSYGDNGDPTGQTGATFEVILDEADGSIDFEYQTTSFGGAGAGYDNGVSATVGLQSNGSFANQYSYDSASLHDGLAIAWTPANPTSYSATAAATLDVGTPTMITTPNAATGFTPSVPAGSSTSAPLSIDNIGNRDLVWSMTPPAANAHFPKTPRTSVPFHGPWDGVGVSPDSARRASKSKVHAPAGTMQVPVYATQVTVNGADYVSFDAAAPSTSNVILADSPPLFGITFVDNDFSKQYGVDYFEGKLYTISTLDGSTTVVGSTGLVSCCIVEPGGMRWDPTSGTTYLVIDDFRSASRSSTLYTIDLATAATTLVGTLGGMIRDITFDRSGLMYGIDSDGDALVAIDKTNAATQVIGSLGFDAVFGQGLDFDAETGVLYLASADETSRVMYTVDPLTGAATAISDMASEVDSMAIAKSGAVCATPADTPWLGYDIAGGTVTPDPEQAHPTTVNVTFDAAALAPGDYDANLCVYSNDLSHSRVAIPVHLTVGPAQPVDTIFADGFDGAGGGGATTLAQTAASTPIAQNSAACGDSASGTTADNQYWRRYYFSEYALTSPVHVSSVDVSVEQTNGAPGVTVTLYTIPHGVAVDTIDTAQLTQVGQAATTAPAGSALTSINVPVSGTVADTVANDLVVEVSTEDGSGDGTAFYIGSTTAAETHPSFLSSTACGLAAPATTASIGFPGMHVIQGVNIDG</sequence>
<proteinExistence type="predicted"/>
<feature type="chain" id="PRO_5032498390" description="DUF4394 domain-containing protein" evidence="1">
    <location>
        <begin position="26"/>
        <end position="978"/>
    </location>
</feature>
<evidence type="ECO:0000256" key="1">
    <source>
        <dbReference type="SAM" id="SignalP"/>
    </source>
</evidence>
<name>A0A839EU03_9GAMM</name>
<evidence type="ECO:0000259" key="2">
    <source>
        <dbReference type="Pfam" id="PF14339"/>
    </source>
</evidence>
<evidence type="ECO:0000313" key="3">
    <source>
        <dbReference type="EMBL" id="MBA8886083.1"/>
    </source>
</evidence>
<organism evidence="3 4">
    <name type="scientific">Dokdonella fugitiva</name>
    <dbReference type="NCBI Taxonomy" id="328517"/>
    <lineage>
        <taxon>Bacteria</taxon>
        <taxon>Pseudomonadati</taxon>
        <taxon>Pseudomonadota</taxon>
        <taxon>Gammaproteobacteria</taxon>
        <taxon>Lysobacterales</taxon>
        <taxon>Rhodanobacteraceae</taxon>
        <taxon>Dokdonella</taxon>
    </lineage>
</organism>
<accession>A0A839EU03</accession>
<evidence type="ECO:0000313" key="4">
    <source>
        <dbReference type="Proteomes" id="UP000550401"/>
    </source>
</evidence>
<dbReference type="RefSeq" id="WP_182529194.1">
    <property type="nucleotide sequence ID" value="NZ_JACGXL010000001.1"/>
</dbReference>
<feature type="domain" description="DUF4394" evidence="2">
    <location>
        <begin position="616"/>
        <end position="698"/>
    </location>
</feature>
<dbReference type="EMBL" id="JACGXL010000001">
    <property type="protein sequence ID" value="MBA8886083.1"/>
    <property type="molecule type" value="Genomic_DNA"/>
</dbReference>
<dbReference type="SUPFAM" id="SSF63825">
    <property type="entry name" value="YWTD domain"/>
    <property type="match status" value="1"/>
</dbReference>
<keyword evidence="1" id="KW-0732">Signal</keyword>
<feature type="signal peptide" evidence="1">
    <location>
        <begin position="1"/>
        <end position="25"/>
    </location>
</feature>
<dbReference type="Pfam" id="PF14339">
    <property type="entry name" value="DUF4394"/>
    <property type="match status" value="1"/>
</dbReference>
<protein>
    <recommendedName>
        <fullName evidence="2">DUF4394 domain-containing protein</fullName>
    </recommendedName>
</protein>
<dbReference type="Proteomes" id="UP000550401">
    <property type="component" value="Unassembled WGS sequence"/>
</dbReference>